<evidence type="ECO:0000313" key="6">
    <source>
        <dbReference type="Proteomes" id="UP000292039"/>
    </source>
</evidence>
<feature type="region of interest" description="Disordered" evidence="1">
    <location>
        <begin position="34"/>
        <end position="124"/>
    </location>
</feature>
<evidence type="ECO:0000313" key="3">
    <source>
        <dbReference type="EMBL" id="KKO72631.1"/>
    </source>
</evidence>
<dbReference type="Proteomes" id="UP000078084">
    <property type="component" value="Unassembled WGS sequence"/>
</dbReference>
<keyword evidence="5" id="KW-1185">Reference proteome</keyword>
<dbReference type="AlphaFoldDB" id="A0A171KUR4"/>
<keyword evidence="2" id="KW-0472">Membrane</keyword>
<evidence type="ECO:0000313" key="4">
    <source>
        <dbReference type="EMBL" id="RZS69978.1"/>
    </source>
</evidence>
<dbReference type="RefSeq" id="WP_068368983.1">
    <property type="nucleotide sequence ID" value="NZ_CBCSEB010000012.1"/>
</dbReference>
<proteinExistence type="predicted"/>
<dbReference type="EMBL" id="LBNE01000002">
    <property type="protein sequence ID" value="KKO72631.1"/>
    <property type="molecule type" value="Genomic_DNA"/>
</dbReference>
<feature type="compositionally biased region" description="Low complexity" evidence="1">
    <location>
        <begin position="95"/>
        <end position="114"/>
    </location>
</feature>
<evidence type="ECO:0000256" key="1">
    <source>
        <dbReference type="SAM" id="MobiDB-lite"/>
    </source>
</evidence>
<sequence length="124" mass="13061">MDAQFGQGYGLVLGTVLLAVVAFWVAFLMRRAGARQDTEDSGHADHGSENTDVDDGADDASEDDAVAPEAAAAFPSDGIQAQRMEQARQKFEQQLSAIDLDLDAPPAEADVPAAGRSGKSGERR</sequence>
<dbReference type="Proteomes" id="UP000292039">
    <property type="component" value="Unassembled WGS sequence"/>
</dbReference>
<feature type="compositionally biased region" description="Acidic residues" evidence="1">
    <location>
        <begin position="51"/>
        <end position="66"/>
    </location>
</feature>
<organism evidence="3 5">
    <name type="scientific">Kerstersia gyiorum</name>
    <dbReference type="NCBI Taxonomy" id="206506"/>
    <lineage>
        <taxon>Bacteria</taxon>
        <taxon>Pseudomonadati</taxon>
        <taxon>Pseudomonadota</taxon>
        <taxon>Betaproteobacteria</taxon>
        <taxon>Burkholderiales</taxon>
        <taxon>Alcaligenaceae</taxon>
        <taxon>Kerstersia</taxon>
    </lineage>
</organism>
<dbReference type="EMBL" id="SGWZ01000002">
    <property type="protein sequence ID" value="RZS69978.1"/>
    <property type="molecule type" value="Genomic_DNA"/>
</dbReference>
<gene>
    <name evidence="3" type="ORF">AAV32_06350</name>
    <name evidence="4" type="ORF">EV679_1364</name>
</gene>
<keyword evidence="2" id="KW-0812">Transmembrane</keyword>
<accession>A0A171KUR4</accession>
<name>A0A171KUR4_9BURK</name>
<reference evidence="3 5" key="1">
    <citation type="submission" date="2015-04" db="EMBL/GenBank/DDBJ databases">
        <title>Genome sequence of Kerstersia gyiorum CG1.</title>
        <authorList>
            <person name="Greninger A.L."/>
            <person name="Kozyreva V."/>
            <person name="Chaturvedi V."/>
        </authorList>
    </citation>
    <scope>NUCLEOTIDE SEQUENCE [LARGE SCALE GENOMIC DNA]</scope>
    <source>
        <strain evidence="3 5">CG1</strain>
    </source>
</reference>
<evidence type="ECO:0000313" key="5">
    <source>
        <dbReference type="Proteomes" id="UP000078084"/>
    </source>
</evidence>
<dbReference type="GeneID" id="99726005"/>
<evidence type="ECO:0000256" key="2">
    <source>
        <dbReference type="SAM" id="Phobius"/>
    </source>
</evidence>
<feature type="compositionally biased region" description="Low complexity" evidence="1">
    <location>
        <begin position="67"/>
        <end position="78"/>
    </location>
</feature>
<protein>
    <submittedName>
        <fullName evidence="3">Uncharacterized protein</fullName>
    </submittedName>
</protein>
<reference evidence="4 6" key="2">
    <citation type="submission" date="2019-02" db="EMBL/GenBank/DDBJ databases">
        <title>Genomic Encyclopedia of Type Strains, Phase IV (KMG-IV): sequencing the most valuable type-strain genomes for metagenomic binning, comparative biology and taxonomic classification.</title>
        <authorList>
            <person name="Goeker M."/>
        </authorList>
    </citation>
    <scope>NUCLEOTIDE SEQUENCE [LARGE SCALE GENOMIC DNA]</scope>
    <source>
        <strain evidence="4 6">DSM 16618</strain>
    </source>
</reference>
<keyword evidence="2" id="KW-1133">Transmembrane helix</keyword>
<feature type="transmembrane region" description="Helical" evidence="2">
    <location>
        <begin position="6"/>
        <end position="27"/>
    </location>
</feature>
<comment type="caution">
    <text evidence="3">The sequence shown here is derived from an EMBL/GenBank/DDBJ whole genome shotgun (WGS) entry which is preliminary data.</text>
</comment>
<feature type="compositionally biased region" description="Basic and acidic residues" evidence="1">
    <location>
        <begin position="34"/>
        <end position="49"/>
    </location>
</feature>